<name>A0A4P7MSY8_PYROR</name>
<dbReference type="PANTHER" id="PTHR35041:SF3">
    <property type="entry name" value="FORMYLMETHIONINE DEFORMYLASE-LIKE PROTEIN"/>
    <property type="match status" value="1"/>
</dbReference>
<keyword evidence="2" id="KW-0812">Transmembrane</keyword>
<keyword evidence="2" id="KW-1133">Transmembrane helix</keyword>
<feature type="transmembrane region" description="Helical" evidence="2">
    <location>
        <begin position="401"/>
        <end position="423"/>
    </location>
</feature>
<proteinExistence type="predicted"/>
<evidence type="ECO:0000313" key="4">
    <source>
        <dbReference type="Proteomes" id="UP000294847"/>
    </source>
</evidence>
<reference evidence="3 4" key="1">
    <citation type="journal article" date="2019" name="Mol. Biol. Evol.">
        <title>Blast fungal genomes show frequent chromosomal changes, gene gains and losses, and effector gene turnover.</title>
        <authorList>
            <person name="Gomez Luciano L.B."/>
            <person name="Jason Tsai I."/>
            <person name="Chuma I."/>
            <person name="Tosa Y."/>
            <person name="Chen Y.H."/>
            <person name="Li J.Y."/>
            <person name="Li M.Y."/>
            <person name="Jade Lu M.Y."/>
            <person name="Nakayashiki H."/>
            <person name="Li W.H."/>
        </authorList>
    </citation>
    <scope>NUCLEOTIDE SEQUENCE [LARGE SCALE GENOMIC DNA]</scope>
    <source>
        <strain evidence="3">MZ5-1-6</strain>
    </source>
</reference>
<feature type="compositionally biased region" description="Pro residues" evidence="1">
    <location>
        <begin position="270"/>
        <end position="280"/>
    </location>
</feature>
<feature type="transmembrane region" description="Helical" evidence="2">
    <location>
        <begin position="857"/>
        <end position="880"/>
    </location>
</feature>
<organism evidence="3 4">
    <name type="scientific">Pyricularia oryzae</name>
    <name type="common">Rice blast fungus</name>
    <name type="synonym">Magnaporthe oryzae</name>
    <dbReference type="NCBI Taxonomy" id="318829"/>
    <lineage>
        <taxon>Eukaryota</taxon>
        <taxon>Fungi</taxon>
        <taxon>Dikarya</taxon>
        <taxon>Ascomycota</taxon>
        <taxon>Pezizomycotina</taxon>
        <taxon>Sordariomycetes</taxon>
        <taxon>Sordariomycetidae</taxon>
        <taxon>Magnaporthales</taxon>
        <taxon>Pyriculariaceae</taxon>
        <taxon>Pyricularia</taxon>
    </lineage>
</organism>
<evidence type="ECO:0000256" key="1">
    <source>
        <dbReference type="SAM" id="MobiDB-lite"/>
    </source>
</evidence>
<dbReference type="PANTHER" id="PTHR35041">
    <property type="entry name" value="MEDIATOR OF RNA POLYMERASE II TRANSCRIPTION SUBUNIT 1"/>
    <property type="match status" value="1"/>
</dbReference>
<evidence type="ECO:0000256" key="2">
    <source>
        <dbReference type="SAM" id="Phobius"/>
    </source>
</evidence>
<evidence type="ECO:0008006" key="5">
    <source>
        <dbReference type="Google" id="ProtNLM"/>
    </source>
</evidence>
<sequence>MAGSPTPDDTDNSWANAASKREAVGMYTSSSAQLQQPSASLATDQGHQQRQQQQQQQQQQEQQYHDQQSTSFQIQQQEQPLDIISPGVSRSNTVTSNVSSIATQDKALDAAGAYSTRANRHLPAWKEEEAGAAVASAASLNNHSNTNATPSTGFPQSSSPPAMEQSQGGFFYGQSPNQSQYQVLQDANGQFYYSQSPDQHPGSGQLYQSPAFMPPPGPYSQTSTAYRGAGEMHDPPQSAFLIDNHDPNKASGYRNGDSKQGIFRHTIHPESPPLLPPGALPPRPSRNEFKIFGRWRWHSWWGMFLFGIFGIACAIGHHAWYSSLHGKKAERQLEYVRYGTILAFAAKAGLSASIVTAYRLRVWTTVRTRLMSVRALDSMFAATEDVTAFFNWEFISRAKTVAGLVAFVWLSPLIVILTANTLMVEMQPSEHKTFCPSVRTLNFGLEETNDWRKPTLVDDIRSMSLSFYNSTITAADDPPPEGWFDYWTGPSPKLEQAATIPAFMEMVSARQNVSSDVCSQGWDCLYNISFTGPGYKCTELASGVGSVPKILTMQSGFKAKSPIETSWLLPKGSHAYYAFNTGGEYSRTQMKDVSPGGKPIGDFSKGGSAPKYPPNMGAFRTDPLIWIGYSETTKPYDRLPVNRSDPEWDNAFVPKIFACEHYETKYTVQFNHTGGVQNTTVLSREFIRPIINTTYIPRLDAQDGTNDNTTAVPQANYVKPQDIAKYRLTAGYYGMGQQLRLFLNGTVSMDGPESTPLSNPNANTKAMQTKLLEKRLYTPYNNLMDRVQGLYEDMLLSIFADPLLNIVVWAAKPNEPSGLRTSQAAAIDNKQDPKDYEHPCVKSKTDNVFVYKKADLWAVYTIGIGLTMLGIAAGLWAVIWEERQGGRIARNTRFSSIVAATRGPALDGVAWWAVDRGRVPKDVMAARMGFGLLPSEYRKRQSGVPMMGTPGMPSRQFSSDAFSLTERRTISGYSSARAASPTASLRRRGRDPLMYGFGLEGEVEQPTTKLPKFG</sequence>
<evidence type="ECO:0000313" key="3">
    <source>
        <dbReference type="EMBL" id="QBZ53379.1"/>
    </source>
</evidence>
<feature type="region of interest" description="Disordered" evidence="1">
    <location>
        <begin position="135"/>
        <end position="176"/>
    </location>
</feature>
<feature type="region of interest" description="Disordered" evidence="1">
    <location>
        <begin position="1"/>
        <end position="77"/>
    </location>
</feature>
<accession>A0A4P7MSY8</accession>
<dbReference type="EMBL" id="CP034204">
    <property type="protein sequence ID" value="QBZ53379.1"/>
    <property type="molecule type" value="Genomic_DNA"/>
</dbReference>
<feature type="compositionally biased region" description="Low complexity" evidence="1">
    <location>
        <begin position="135"/>
        <end position="148"/>
    </location>
</feature>
<dbReference type="AlphaFoldDB" id="A0A4P7MSY8"/>
<dbReference type="Proteomes" id="UP000294847">
    <property type="component" value="Chromosome 1"/>
</dbReference>
<gene>
    <name evidence="3" type="ORF">PoMZ_09057</name>
</gene>
<feature type="compositionally biased region" description="Low complexity" evidence="1">
    <location>
        <begin position="29"/>
        <end position="77"/>
    </location>
</feature>
<keyword evidence="2" id="KW-0472">Membrane</keyword>
<feature type="compositionally biased region" description="Polar residues" evidence="1">
    <location>
        <begin position="149"/>
        <end position="176"/>
    </location>
</feature>
<protein>
    <recommendedName>
        <fullName evidence="5">Formylmethionine deformylase-like protein</fullName>
    </recommendedName>
</protein>
<feature type="transmembrane region" description="Helical" evidence="2">
    <location>
        <begin position="341"/>
        <end position="360"/>
    </location>
</feature>
<feature type="transmembrane region" description="Helical" evidence="2">
    <location>
        <begin position="300"/>
        <end position="321"/>
    </location>
</feature>
<feature type="region of interest" description="Disordered" evidence="1">
    <location>
        <begin position="192"/>
        <end position="280"/>
    </location>
</feature>